<evidence type="ECO:0000313" key="2">
    <source>
        <dbReference type="EMBL" id="NMU81482.1"/>
    </source>
</evidence>
<sequence length="94" mass="10587">YPMGGDIANLAVSNDSELEFSKDEAKAGKSVPYVWDEVGSLSLKTSATYLVDMLLNEDSAVIGRFYPDYFQISDQKVWAYPDNQNDSVYMEQPF</sequence>
<gene>
    <name evidence="2" type="ORF">HKB16_01155</name>
</gene>
<protein>
    <recommendedName>
        <fullName evidence="1">DUF6701 domain-containing protein</fullName>
    </recommendedName>
</protein>
<evidence type="ECO:0000259" key="1">
    <source>
        <dbReference type="Pfam" id="PF20419"/>
    </source>
</evidence>
<feature type="non-terminal residue" evidence="2">
    <location>
        <position position="94"/>
    </location>
</feature>
<dbReference type="AlphaFoldDB" id="A0A7Y0SDW1"/>
<dbReference type="EMBL" id="JABCLB010000118">
    <property type="protein sequence ID" value="NMU81482.1"/>
    <property type="molecule type" value="Genomic_DNA"/>
</dbReference>
<accession>A0A7Y0SDW1</accession>
<comment type="caution">
    <text evidence="2">The sequence shown here is derived from an EMBL/GenBank/DDBJ whole genome shotgun (WGS) entry which is preliminary data.</text>
</comment>
<feature type="non-terminal residue" evidence="2">
    <location>
        <position position="1"/>
    </location>
</feature>
<feature type="domain" description="DUF6701" evidence="1">
    <location>
        <begin position="2"/>
        <end position="94"/>
    </location>
</feature>
<dbReference type="InterPro" id="IPR046524">
    <property type="entry name" value="DUF6701"/>
</dbReference>
<evidence type="ECO:0000313" key="3">
    <source>
        <dbReference type="Proteomes" id="UP000518904"/>
    </source>
</evidence>
<proteinExistence type="predicted"/>
<name>A0A7Y0SDW1_VIBPH</name>
<organism evidence="2 3">
    <name type="scientific">Vibrio parahaemolyticus</name>
    <dbReference type="NCBI Taxonomy" id="670"/>
    <lineage>
        <taxon>Bacteria</taxon>
        <taxon>Pseudomonadati</taxon>
        <taxon>Pseudomonadota</taxon>
        <taxon>Gammaproteobacteria</taxon>
        <taxon>Vibrionales</taxon>
        <taxon>Vibrionaceae</taxon>
        <taxon>Vibrio</taxon>
    </lineage>
</organism>
<dbReference type="Proteomes" id="UP000518904">
    <property type="component" value="Unassembled WGS sequence"/>
</dbReference>
<reference evidence="2 3" key="1">
    <citation type="submission" date="2020-04" db="EMBL/GenBank/DDBJ databases">
        <title>Whole-genome sequencing of Vibrio spp. from China reveals different genetic environments of blaCTX-M-14 among diverse lineages.</title>
        <authorList>
            <person name="Zheng Z."/>
            <person name="Ye L."/>
            <person name="Chen S."/>
        </authorList>
    </citation>
    <scope>NUCLEOTIDE SEQUENCE [LARGE SCALE GENOMIC DNA]</scope>
    <source>
        <strain evidence="2 3">Vb0551</strain>
    </source>
</reference>
<dbReference type="Pfam" id="PF20419">
    <property type="entry name" value="DUF6701"/>
    <property type="match status" value="1"/>
</dbReference>